<gene>
    <name evidence="5" type="ORF">HNQ75_000334</name>
</gene>
<reference evidence="5 6" key="1">
    <citation type="submission" date="2020-08" db="EMBL/GenBank/DDBJ databases">
        <title>Genomic Encyclopedia of Type Strains, Phase IV (KMG-IV): sequencing the most valuable type-strain genomes for metagenomic binning, comparative biology and taxonomic classification.</title>
        <authorList>
            <person name="Goeker M."/>
        </authorList>
    </citation>
    <scope>NUCLEOTIDE SEQUENCE [LARGE SCALE GENOMIC DNA]</scope>
    <source>
        <strain evidence="5 6">DSM 102134</strain>
    </source>
</reference>
<dbReference type="Pfam" id="PF08797">
    <property type="entry name" value="HIRAN"/>
    <property type="match status" value="1"/>
</dbReference>
<keyword evidence="6" id="KW-1185">Reference proteome</keyword>
<dbReference type="EMBL" id="JACHEJ010000001">
    <property type="protein sequence ID" value="MBB6178391.1"/>
    <property type="molecule type" value="Genomic_DNA"/>
</dbReference>
<keyword evidence="3" id="KW-0732">Signal</keyword>
<dbReference type="Gene3D" id="3.30.70.2330">
    <property type="match status" value="1"/>
</dbReference>
<protein>
    <recommendedName>
        <fullName evidence="4">HIRAN domain-containing protein</fullName>
    </recommendedName>
</protein>
<evidence type="ECO:0000313" key="6">
    <source>
        <dbReference type="Proteomes" id="UP000535501"/>
    </source>
</evidence>
<evidence type="ECO:0000256" key="1">
    <source>
        <dbReference type="ARBA" id="ARBA00022723"/>
    </source>
</evidence>
<feature type="signal peptide" evidence="3">
    <location>
        <begin position="1"/>
        <end position="25"/>
    </location>
</feature>
<keyword evidence="2" id="KW-0378">Hydrolase</keyword>
<organism evidence="5 6">
    <name type="scientific">Pseudorhizobium flavum</name>
    <dbReference type="NCBI Taxonomy" id="1335061"/>
    <lineage>
        <taxon>Bacteria</taxon>
        <taxon>Pseudomonadati</taxon>
        <taxon>Pseudomonadota</taxon>
        <taxon>Alphaproteobacteria</taxon>
        <taxon>Hyphomicrobiales</taxon>
        <taxon>Rhizobiaceae</taxon>
        <taxon>Rhizobium/Agrobacterium group</taxon>
        <taxon>Pseudorhizobium</taxon>
    </lineage>
</organism>
<dbReference type="Proteomes" id="UP000535501">
    <property type="component" value="Unassembled WGS sequence"/>
</dbReference>
<dbReference type="SMART" id="SM00910">
    <property type="entry name" value="HIRAN"/>
    <property type="match status" value="1"/>
</dbReference>
<dbReference type="GO" id="GO:0016818">
    <property type="term" value="F:hydrolase activity, acting on acid anhydrides, in phosphorus-containing anhydrides"/>
    <property type="evidence" value="ECO:0007669"/>
    <property type="project" value="InterPro"/>
</dbReference>
<dbReference type="InterPro" id="IPR014905">
    <property type="entry name" value="HIRAN"/>
</dbReference>
<dbReference type="RefSeq" id="WP_198467600.1">
    <property type="nucleotide sequence ID" value="NZ_JACHEJ010000001.1"/>
</dbReference>
<keyword evidence="1" id="KW-0479">Metal-binding</keyword>
<dbReference type="PROSITE" id="PS51318">
    <property type="entry name" value="TAT"/>
    <property type="match status" value="1"/>
</dbReference>
<dbReference type="AlphaFoldDB" id="A0A7W9YWE8"/>
<comment type="caution">
    <text evidence="5">The sequence shown here is derived from an EMBL/GenBank/DDBJ whole genome shotgun (WGS) entry which is preliminary data.</text>
</comment>
<dbReference type="GO" id="GO:0008270">
    <property type="term" value="F:zinc ion binding"/>
    <property type="evidence" value="ECO:0007669"/>
    <property type="project" value="InterPro"/>
</dbReference>
<feature type="domain" description="HIRAN" evidence="4">
    <location>
        <begin position="34"/>
        <end position="126"/>
    </location>
</feature>
<evidence type="ECO:0000259" key="4">
    <source>
        <dbReference type="SMART" id="SM00910"/>
    </source>
</evidence>
<proteinExistence type="predicted"/>
<sequence length="137" mass="14059">MERRSFLAGAGGALAALPFATGAAAAASGPTGGVGLLRSYVANRDQFPQAQAPEPNEILQLERRPERAYDPASIAVLRGDGSQLGFLPSASAGLLAALLDQGFAAYATTLPGTGGSEIALQVYLDKDLSQVHWMASS</sequence>
<accession>A0A7W9YWE8</accession>
<dbReference type="InterPro" id="IPR006311">
    <property type="entry name" value="TAT_signal"/>
</dbReference>
<dbReference type="GO" id="GO:0003676">
    <property type="term" value="F:nucleic acid binding"/>
    <property type="evidence" value="ECO:0007669"/>
    <property type="project" value="InterPro"/>
</dbReference>
<feature type="chain" id="PRO_5031138302" description="HIRAN domain-containing protein" evidence="3">
    <location>
        <begin position="26"/>
        <end position="137"/>
    </location>
</feature>
<evidence type="ECO:0000256" key="2">
    <source>
        <dbReference type="ARBA" id="ARBA00022801"/>
    </source>
</evidence>
<evidence type="ECO:0000313" key="5">
    <source>
        <dbReference type="EMBL" id="MBB6178391.1"/>
    </source>
</evidence>
<name>A0A7W9YWE8_9HYPH</name>
<evidence type="ECO:0000256" key="3">
    <source>
        <dbReference type="SAM" id="SignalP"/>
    </source>
</evidence>